<name>A0A511N7J8_DEIC1</name>
<keyword evidence="2" id="KW-1185">Reference proteome</keyword>
<dbReference type="RefSeq" id="WP_146888195.1">
    <property type="nucleotide sequence ID" value="NZ_BJXB01000024.1"/>
</dbReference>
<gene>
    <name evidence="1" type="ORF">DC3_44450</name>
</gene>
<sequence length="127" mass="14427">MKTSELRPLEVVRRVDALNIILHRIQASTIHPAFFHARGLHGFILADHAGEIWWNDPFRGFIPMSQSHKTPLGTAGFKNLLRFMYFHAAHNVQIQRVHFPTADELGLNKIEWEAVLMAAQVHGLVSA</sequence>
<organism evidence="1 2">
    <name type="scientific">Deinococcus cellulosilyticus (strain DSM 18568 / NBRC 106333 / KACC 11606 / 5516J-15)</name>
    <dbReference type="NCBI Taxonomy" id="1223518"/>
    <lineage>
        <taxon>Bacteria</taxon>
        <taxon>Thermotogati</taxon>
        <taxon>Deinococcota</taxon>
        <taxon>Deinococci</taxon>
        <taxon>Deinococcales</taxon>
        <taxon>Deinococcaceae</taxon>
        <taxon>Deinococcus</taxon>
    </lineage>
</organism>
<proteinExistence type="predicted"/>
<comment type="caution">
    <text evidence="1">The sequence shown here is derived from an EMBL/GenBank/DDBJ whole genome shotgun (WGS) entry which is preliminary data.</text>
</comment>
<accession>A0A511N7J8</accession>
<evidence type="ECO:0000313" key="1">
    <source>
        <dbReference type="EMBL" id="GEM48810.1"/>
    </source>
</evidence>
<protein>
    <submittedName>
        <fullName evidence="1">Uncharacterized protein</fullName>
    </submittedName>
</protein>
<dbReference type="EMBL" id="BJXB01000024">
    <property type="protein sequence ID" value="GEM48810.1"/>
    <property type="molecule type" value="Genomic_DNA"/>
</dbReference>
<evidence type="ECO:0000313" key="2">
    <source>
        <dbReference type="Proteomes" id="UP000321306"/>
    </source>
</evidence>
<reference evidence="1 2" key="1">
    <citation type="submission" date="2019-07" db="EMBL/GenBank/DDBJ databases">
        <title>Whole genome shotgun sequence of Deinococcus cellulosilyticus NBRC 106333.</title>
        <authorList>
            <person name="Hosoyama A."/>
            <person name="Uohara A."/>
            <person name="Ohji S."/>
            <person name="Ichikawa N."/>
        </authorList>
    </citation>
    <scope>NUCLEOTIDE SEQUENCE [LARGE SCALE GENOMIC DNA]</scope>
    <source>
        <strain evidence="1 2">NBRC 106333</strain>
    </source>
</reference>
<dbReference type="AlphaFoldDB" id="A0A511N7J8"/>
<dbReference type="Proteomes" id="UP000321306">
    <property type="component" value="Unassembled WGS sequence"/>
</dbReference>